<accession>A0A8R7U671</accession>
<reference evidence="2" key="1">
    <citation type="journal article" date="2013" name="Nature">
        <title>Draft genome of the wheat A-genome progenitor Triticum urartu.</title>
        <authorList>
            <person name="Ling H.Q."/>
            <person name="Zhao S."/>
            <person name="Liu D."/>
            <person name="Wang J."/>
            <person name="Sun H."/>
            <person name="Zhang C."/>
            <person name="Fan H."/>
            <person name="Li D."/>
            <person name="Dong L."/>
            <person name="Tao Y."/>
            <person name="Gao C."/>
            <person name="Wu H."/>
            <person name="Li Y."/>
            <person name="Cui Y."/>
            <person name="Guo X."/>
            <person name="Zheng S."/>
            <person name="Wang B."/>
            <person name="Yu K."/>
            <person name="Liang Q."/>
            <person name="Yang W."/>
            <person name="Lou X."/>
            <person name="Chen J."/>
            <person name="Feng M."/>
            <person name="Jian J."/>
            <person name="Zhang X."/>
            <person name="Luo G."/>
            <person name="Jiang Y."/>
            <person name="Liu J."/>
            <person name="Wang Z."/>
            <person name="Sha Y."/>
            <person name="Zhang B."/>
            <person name="Wu H."/>
            <person name="Tang D."/>
            <person name="Shen Q."/>
            <person name="Xue P."/>
            <person name="Zou S."/>
            <person name="Wang X."/>
            <person name="Liu X."/>
            <person name="Wang F."/>
            <person name="Yang Y."/>
            <person name="An X."/>
            <person name="Dong Z."/>
            <person name="Zhang K."/>
            <person name="Zhang X."/>
            <person name="Luo M.C."/>
            <person name="Dvorak J."/>
            <person name="Tong Y."/>
            <person name="Wang J."/>
            <person name="Yang H."/>
            <person name="Li Z."/>
            <person name="Wang D."/>
            <person name="Zhang A."/>
            <person name="Wang J."/>
        </authorList>
    </citation>
    <scope>NUCLEOTIDE SEQUENCE</scope>
    <source>
        <strain evidence="2">cv. G1812</strain>
    </source>
</reference>
<protein>
    <submittedName>
        <fullName evidence="1">Uncharacterized protein</fullName>
    </submittedName>
</protein>
<dbReference type="Gramene" id="TuG1812G0400001077.01.T01">
    <property type="protein sequence ID" value="TuG1812G0400001077.01.T01.cds322424"/>
    <property type="gene ID" value="TuG1812G0400001077.01"/>
</dbReference>
<proteinExistence type="predicted"/>
<evidence type="ECO:0000313" key="1">
    <source>
        <dbReference type="EnsemblPlants" id="TuG1812G0400001077.01.T01.cds322424"/>
    </source>
</evidence>
<organism evidence="1 2">
    <name type="scientific">Triticum urartu</name>
    <name type="common">Red wild einkorn</name>
    <name type="synonym">Crithodium urartu</name>
    <dbReference type="NCBI Taxonomy" id="4572"/>
    <lineage>
        <taxon>Eukaryota</taxon>
        <taxon>Viridiplantae</taxon>
        <taxon>Streptophyta</taxon>
        <taxon>Embryophyta</taxon>
        <taxon>Tracheophyta</taxon>
        <taxon>Spermatophyta</taxon>
        <taxon>Magnoliopsida</taxon>
        <taxon>Liliopsida</taxon>
        <taxon>Poales</taxon>
        <taxon>Poaceae</taxon>
        <taxon>BOP clade</taxon>
        <taxon>Pooideae</taxon>
        <taxon>Triticodae</taxon>
        <taxon>Triticeae</taxon>
        <taxon>Triticinae</taxon>
        <taxon>Triticum</taxon>
    </lineage>
</organism>
<reference evidence="1" key="3">
    <citation type="submission" date="2022-06" db="UniProtKB">
        <authorList>
            <consortium name="EnsemblPlants"/>
        </authorList>
    </citation>
    <scope>IDENTIFICATION</scope>
</reference>
<reference evidence="1" key="2">
    <citation type="submission" date="2018-03" db="EMBL/GenBank/DDBJ databases">
        <title>The Triticum urartu genome reveals the dynamic nature of wheat genome evolution.</title>
        <authorList>
            <person name="Ling H."/>
            <person name="Ma B."/>
            <person name="Shi X."/>
            <person name="Liu H."/>
            <person name="Dong L."/>
            <person name="Sun H."/>
            <person name="Cao Y."/>
            <person name="Gao Q."/>
            <person name="Zheng S."/>
            <person name="Li Y."/>
            <person name="Yu Y."/>
            <person name="Du H."/>
            <person name="Qi M."/>
            <person name="Li Y."/>
            <person name="Yu H."/>
            <person name="Cui Y."/>
            <person name="Wang N."/>
            <person name="Chen C."/>
            <person name="Wu H."/>
            <person name="Zhao Y."/>
            <person name="Zhang J."/>
            <person name="Li Y."/>
            <person name="Zhou W."/>
            <person name="Zhang B."/>
            <person name="Hu W."/>
            <person name="Eijk M."/>
            <person name="Tang J."/>
            <person name="Witsenboer H."/>
            <person name="Zhao S."/>
            <person name="Li Z."/>
            <person name="Zhang A."/>
            <person name="Wang D."/>
            <person name="Liang C."/>
        </authorList>
    </citation>
    <scope>NUCLEOTIDE SEQUENCE [LARGE SCALE GENOMIC DNA]</scope>
    <source>
        <strain evidence="1">cv. G1812</strain>
    </source>
</reference>
<name>A0A8R7U671_TRIUA</name>
<sequence>MNDGHWMPSPMFRSTTCTCVSPLVASRMAWLAVKCANLANGDSSCIICCADILSDAGGSGGEQLVLALEIRDRRPWAKW</sequence>
<dbReference type="AlphaFoldDB" id="A0A8R7U671"/>
<dbReference type="EnsemblPlants" id="TuG1812G0400001077.01.T01">
    <property type="protein sequence ID" value="TuG1812G0400001077.01.T01.cds322424"/>
    <property type="gene ID" value="TuG1812G0400001077.01"/>
</dbReference>
<keyword evidence="2" id="KW-1185">Reference proteome</keyword>
<dbReference type="Proteomes" id="UP000015106">
    <property type="component" value="Chromosome 4"/>
</dbReference>
<evidence type="ECO:0000313" key="2">
    <source>
        <dbReference type="Proteomes" id="UP000015106"/>
    </source>
</evidence>